<comment type="similarity">
    <text evidence="1">Belongs to the protein-tyrosine phosphatase family.</text>
</comment>
<dbReference type="EMBL" id="AP025739">
    <property type="protein sequence ID" value="BDI29096.1"/>
    <property type="molecule type" value="Genomic_DNA"/>
</dbReference>
<dbReference type="PANTHER" id="PTHR31126:SF72">
    <property type="entry name" value="DUAL SPECIFICITY PROTEIN PHOSPHATASE TPBA"/>
    <property type="match status" value="1"/>
</dbReference>
<evidence type="ECO:0000313" key="4">
    <source>
        <dbReference type="Proteomes" id="UP000287394"/>
    </source>
</evidence>
<dbReference type="PANTHER" id="PTHR31126">
    <property type="entry name" value="TYROSINE-PROTEIN PHOSPHATASE"/>
    <property type="match status" value="1"/>
</dbReference>
<dbReference type="PROSITE" id="PS50056">
    <property type="entry name" value="TYR_PHOSPHATASE_2"/>
    <property type="match status" value="1"/>
</dbReference>
<dbReference type="RefSeq" id="WP_165864147.1">
    <property type="nucleotide sequence ID" value="NZ_AP025739.1"/>
</dbReference>
<keyword evidence="4" id="KW-1185">Reference proteome</keyword>
<dbReference type="InterPro" id="IPR001763">
    <property type="entry name" value="Rhodanese-like_dom"/>
</dbReference>
<dbReference type="InterPro" id="IPR055214">
    <property type="entry name" value="PTP-NADK"/>
</dbReference>
<dbReference type="Pfam" id="PF22741">
    <property type="entry name" value="PTP-NADK"/>
    <property type="match status" value="1"/>
</dbReference>
<reference evidence="3 4" key="1">
    <citation type="journal article" date="2019" name="Int. J. Syst. Evol. Microbiol.">
        <title>Capsulimonas corticalis gen. nov., sp. nov., an aerobic capsulated bacterium, of a novel bacterial order, Capsulimonadales ord. nov., of the class Armatimonadia of the phylum Armatimonadetes.</title>
        <authorList>
            <person name="Li J."/>
            <person name="Kudo C."/>
            <person name="Tonouchi A."/>
        </authorList>
    </citation>
    <scope>NUCLEOTIDE SEQUENCE [LARGE SCALE GENOMIC DNA]</scope>
    <source>
        <strain evidence="3 4">AX-7</strain>
    </source>
</reference>
<protein>
    <recommendedName>
        <fullName evidence="2">protein-tyrosine-phosphatase</fullName>
        <ecNumber evidence="2">3.1.3.48</ecNumber>
    </recommendedName>
</protein>
<dbReference type="SUPFAM" id="SSF52799">
    <property type="entry name" value="(Phosphotyrosine protein) phosphatases II"/>
    <property type="match status" value="1"/>
</dbReference>
<evidence type="ECO:0000313" key="3">
    <source>
        <dbReference type="EMBL" id="BDI29096.1"/>
    </source>
</evidence>
<dbReference type="KEGG" id="ccot:CCAX7_11470"/>
<dbReference type="EC" id="3.1.3.48" evidence="2"/>
<dbReference type="Proteomes" id="UP000287394">
    <property type="component" value="Chromosome"/>
</dbReference>
<dbReference type="GO" id="GO:0004725">
    <property type="term" value="F:protein tyrosine phosphatase activity"/>
    <property type="evidence" value="ECO:0007669"/>
    <property type="project" value="UniProtKB-EC"/>
</dbReference>
<name>A0A402CUU8_9BACT</name>
<evidence type="ECO:0000256" key="1">
    <source>
        <dbReference type="ARBA" id="ARBA00009580"/>
    </source>
</evidence>
<dbReference type="PROSITE" id="PS50206">
    <property type="entry name" value="RHODANESE_3"/>
    <property type="match status" value="1"/>
</dbReference>
<accession>A0A402CUU8</accession>
<dbReference type="InterPro" id="IPR000387">
    <property type="entry name" value="Tyr_Pase_dom"/>
</dbReference>
<dbReference type="InterPro" id="IPR029021">
    <property type="entry name" value="Prot-tyrosine_phosphatase-like"/>
</dbReference>
<gene>
    <name evidence="3" type="ORF">CCAX7_11470</name>
</gene>
<proteinExistence type="inferred from homology"/>
<dbReference type="Gene3D" id="3.90.190.10">
    <property type="entry name" value="Protein tyrosine phosphatase superfamily"/>
    <property type="match status" value="1"/>
</dbReference>
<dbReference type="AlphaFoldDB" id="A0A402CUU8"/>
<dbReference type="PROSITE" id="PS00383">
    <property type="entry name" value="TYR_PHOSPHATASE_1"/>
    <property type="match status" value="1"/>
</dbReference>
<evidence type="ECO:0000256" key="2">
    <source>
        <dbReference type="ARBA" id="ARBA00013064"/>
    </source>
</evidence>
<dbReference type="InterPro" id="IPR016130">
    <property type="entry name" value="Tyr_Pase_AS"/>
</dbReference>
<organism evidence="3 4">
    <name type="scientific">Capsulimonas corticalis</name>
    <dbReference type="NCBI Taxonomy" id="2219043"/>
    <lineage>
        <taxon>Bacteria</taxon>
        <taxon>Bacillati</taxon>
        <taxon>Armatimonadota</taxon>
        <taxon>Armatimonadia</taxon>
        <taxon>Capsulimonadales</taxon>
        <taxon>Capsulimonadaceae</taxon>
        <taxon>Capsulimonas</taxon>
    </lineage>
</organism>
<sequence length="176" mass="19273">MNYTRRAVFSRALGLLLLAACLGAVSSSRALAKEDLPNFHDVAPGITRGAAPTPAGLEKLKAMGVHTIIDLRYSPVKEEKAEAQKLGFTWINLPMGAEAPTPKQVATFLATLKKAPGEPVFVHCQHGADRTGCMIGIWRVTQQGWTFPQAWAEMRKYGFNPRWTELTGAVKERVSL</sequence>